<accession>A0A0F9AWV6</accession>
<comment type="caution">
    <text evidence="1">The sequence shown here is derived from an EMBL/GenBank/DDBJ whole genome shotgun (WGS) entry which is preliminary data.</text>
</comment>
<proteinExistence type="predicted"/>
<reference evidence="1" key="1">
    <citation type="journal article" date="2015" name="Nature">
        <title>Complex archaea that bridge the gap between prokaryotes and eukaryotes.</title>
        <authorList>
            <person name="Spang A."/>
            <person name="Saw J.H."/>
            <person name="Jorgensen S.L."/>
            <person name="Zaremba-Niedzwiedzka K."/>
            <person name="Martijn J."/>
            <person name="Lind A.E."/>
            <person name="van Eijk R."/>
            <person name="Schleper C."/>
            <person name="Guy L."/>
            <person name="Ettema T.J."/>
        </authorList>
    </citation>
    <scope>NUCLEOTIDE SEQUENCE</scope>
</reference>
<dbReference type="AlphaFoldDB" id="A0A0F9AWV6"/>
<feature type="non-terminal residue" evidence="1">
    <location>
        <position position="1"/>
    </location>
</feature>
<protein>
    <submittedName>
        <fullName evidence="1">Uncharacterized protein</fullName>
    </submittedName>
</protein>
<dbReference type="EMBL" id="LAZR01055272">
    <property type="protein sequence ID" value="KKK76746.1"/>
    <property type="molecule type" value="Genomic_DNA"/>
</dbReference>
<gene>
    <name evidence="1" type="ORF">LCGC14_2860550</name>
</gene>
<name>A0A0F9AWV6_9ZZZZ</name>
<organism evidence="1">
    <name type="scientific">marine sediment metagenome</name>
    <dbReference type="NCBI Taxonomy" id="412755"/>
    <lineage>
        <taxon>unclassified sequences</taxon>
        <taxon>metagenomes</taxon>
        <taxon>ecological metagenomes</taxon>
    </lineage>
</organism>
<evidence type="ECO:0000313" key="1">
    <source>
        <dbReference type="EMBL" id="KKK76746.1"/>
    </source>
</evidence>
<sequence>NGRREMAECCTHCRLNDIAEPPWDEPVEAWPDMFMLPRWLTANAATWVTKDGQVIPIMQLGDSHLYNINRMLGRIQDQADEVDDEGQLSGIGPPMELFDRKFSEIQAEIGRRGW</sequence>